<evidence type="ECO:0000313" key="2">
    <source>
        <dbReference type="EMBL" id="CAI5781697.1"/>
    </source>
</evidence>
<feature type="signal peptide" evidence="1">
    <location>
        <begin position="1"/>
        <end position="18"/>
    </location>
</feature>
<sequence length="102" mass="11435">MLDAILLHMLLQTLQCKARPGSHLKLRLHRPCNACDSDSIQLNLWLQSWLDSVFEATSMSLTRLQEDRKTGVPGTGEAAGLLFCLLVPYFQGCWSLIFKSVS</sequence>
<evidence type="ECO:0000256" key="1">
    <source>
        <dbReference type="SAM" id="SignalP"/>
    </source>
</evidence>
<keyword evidence="3" id="KW-1185">Reference proteome</keyword>
<dbReference type="AlphaFoldDB" id="A0AA35KP05"/>
<dbReference type="EMBL" id="OX395133">
    <property type="protein sequence ID" value="CAI5781697.1"/>
    <property type="molecule type" value="Genomic_DNA"/>
</dbReference>
<dbReference type="Proteomes" id="UP001178461">
    <property type="component" value="Chromosome 8"/>
</dbReference>
<protein>
    <submittedName>
        <fullName evidence="2">Uncharacterized protein</fullName>
    </submittedName>
</protein>
<proteinExistence type="predicted"/>
<evidence type="ECO:0000313" key="3">
    <source>
        <dbReference type="Proteomes" id="UP001178461"/>
    </source>
</evidence>
<accession>A0AA35KP05</accession>
<reference evidence="2" key="1">
    <citation type="submission" date="2022-12" db="EMBL/GenBank/DDBJ databases">
        <authorList>
            <person name="Alioto T."/>
            <person name="Alioto T."/>
            <person name="Gomez Garrido J."/>
        </authorList>
    </citation>
    <scope>NUCLEOTIDE SEQUENCE</scope>
</reference>
<keyword evidence="1" id="KW-0732">Signal</keyword>
<name>A0AA35KP05_9SAUR</name>
<feature type="chain" id="PRO_5041375354" evidence="1">
    <location>
        <begin position="19"/>
        <end position="102"/>
    </location>
</feature>
<organism evidence="2 3">
    <name type="scientific">Podarcis lilfordi</name>
    <name type="common">Lilford's wall lizard</name>
    <dbReference type="NCBI Taxonomy" id="74358"/>
    <lineage>
        <taxon>Eukaryota</taxon>
        <taxon>Metazoa</taxon>
        <taxon>Chordata</taxon>
        <taxon>Craniata</taxon>
        <taxon>Vertebrata</taxon>
        <taxon>Euteleostomi</taxon>
        <taxon>Lepidosauria</taxon>
        <taxon>Squamata</taxon>
        <taxon>Bifurcata</taxon>
        <taxon>Unidentata</taxon>
        <taxon>Episquamata</taxon>
        <taxon>Laterata</taxon>
        <taxon>Lacertibaenia</taxon>
        <taxon>Lacertidae</taxon>
        <taxon>Podarcis</taxon>
    </lineage>
</organism>
<gene>
    <name evidence="2" type="ORF">PODLI_1B006032</name>
</gene>